<feature type="compositionally biased region" description="Low complexity" evidence="1">
    <location>
        <begin position="461"/>
        <end position="478"/>
    </location>
</feature>
<evidence type="ECO:0000256" key="1">
    <source>
        <dbReference type="SAM" id="MobiDB-lite"/>
    </source>
</evidence>
<dbReference type="STRING" id="97972.A0A2V1DJX0"/>
<dbReference type="Proteomes" id="UP000244855">
    <property type="component" value="Unassembled WGS sequence"/>
</dbReference>
<feature type="region of interest" description="Disordered" evidence="1">
    <location>
        <begin position="509"/>
        <end position="535"/>
    </location>
</feature>
<protein>
    <submittedName>
        <fullName evidence="2">Uncharacterized protein</fullName>
    </submittedName>
</protein>
<feature type="compositionally biased region" description="Low complexity" evidence="1">
    <location>
        <begin position="249"/>
        <end position="266"/>
    </location>
</feature>
<dbReference type="InterPro" id="IPR052058">
    <property type="entry name" value="Alcohol_O-acetyltransferase"/>
</dbReference>
<name>A0A2V1DJX0_9PLEO</name>
<dbReference type="PANTHER" id="PTHR28037">
    <property type="entry name" value="ALCOHOL O-ACETYLTRANSFERASE 1-RELATED"/>
    <property type="match status" value="1"/>
</dbReference>
<proteinExistence type="predicted"/>
<gene>
    <name evidence="2" type="ORF">DM02DRAFT_596449</name>
</gene>
<accession>A0A2V1DJX0</accession>
<dbReference type="Gene3D" id="3.30.559.10">
    <property type="entry name" value="Chloramphenicol acetyltransferase-like domain"/>
    <property type="match status" value="1"/>
</dbReference>
<dbReference type="OrthoDB" id="3355480at2759"/>
<feature type="region of interest" description="Disordered" evidence="1">
    <location>
        <begin position="244"/>
        <end position="266"/>
    </location>
</feature>
<evidence type="ECO:0000313" key="2">
    <source>
        <dbReference type="EMBL" id="PVH98131.1"/>
    </source>
</evidence>
<keyword evidence="3" id="KW-1185">Reference proteome</keyword>
<reference evidence="2 3" key="1">
    <citation type="journal article" date="2018" name="Sci. Rep.">
        <title>Comparative genomics provides insights into the lifestyle and reveals functional heterogeneity of dark septate endophytic fungi.</title>
        <authorList>
            <person name="Knapp D.G."/>
            <person name="Nemeth J.B."/>
            <person name="Barry K."/>
            <person name="Hainaut M."/>
            <person name="Henrissat B."/>
            <person name="Johnson J."/>
            <person name="Kuo A."/>
            <person name="Lim J.H.P."/>
            <person name="Lipzen A."/>
            <person name="Nolan M."/>
            <person name="Ohm R.A."/>
            <person name="Tamas L."/>
            <person name="Grigoriev I.V."/>
            <person name="Spatafora J.W."/>
            <person name="Nagy L.G."/>
            <person name="Kovacs G.M."/>
        </authorList>
    </citation>
    <scope>NUCLEOTIDE SEQUENCE [LARGE SCALE GENOMIC DNA]</scope>
    <source>
        <strain evidence="2 3">DSE2036</strain>
    </source>
</reference>
<dbReference type="EMBL" id="KZ805420">
    <property type="protein sequence ID" value="PVH98131.1"/>
    <property type="molecule type" value="Genomic_DNA"/>
</dbReference>
<feature type="region of interest" description="Disordered" evidence="1">
    <location>
        <begin position="457"/>
        <end position="484"/>
    </location>
</feature>
<evidence type="ECO:0000313" key="3">
    <source>
        <dbReference type="Proteomes" id="UP000244855"/>
    </source>
</evidence>
<dbReference type="AlphaFoldDB" id="A0A2V1DJX0"/>
<dbReference type="InterPro" id="IPR023213">
    <property type="entry name" value="CAT-like_dom_sf"/>
</dbReference>
<sequence length="641" mass="71702">MPPTHQNESKEHWLSRYASNYHKWTLSQSPSQSTFSRPLGLVELSFDLDGTLFGGRADMNNLLSLEIATSLPSTAALRKRIALAWANLSAQHVLLMSRVRDDENGRREFVIDVPVFDAEDVVKKVESDIVWMDEWFKPDEINEGEFYKHCMNVARVLDVTNSTFKVYALPARKVTNHPEAEDGVERYDITFLIILAHQISDALSAHNWWRDFMKLLNTPEVTLKESLQKLLTVEEIESRLPPAQEDLYPTLSPSPTSSASSPSNNTLSLPRLRWYWAVLIILRSLRKPLPPSIPNPLYRRQRLEGPIALPQKYPQLFDYSPSAAPPMSSHHISAQLSAEASARLVRLCRSIGVSIGAGCFALVGLAMMELHQENQLLELQEEEKKKFLPLPFTASFPLNPRPFFGLSTPITPDSCMLAFSEGIVMPYLPSSTGLPIEARFKLVAKRANVELKTYQKRRLAPSASTSGTSSAPESSNSNIGTIFDPHDPKRLLATGYLTVIERVLSRLPPSRRHNFPTPPPSPLKSTQTATSPPPVVRATCGVSSFGSTSAFLRRGEYDLNIHSGKEPRDFAADYRASKQGVRARDNEFLVGCLTDEEGRVVFGVSYDWSAIAEDEAERWKECIEGLLEVNEKAGERESAML</sequence>
<organism evidence="2 3">
    <name type="scientific">Periconia macrospinosa</name>
    <dbReference type="NCBI Taxonomy" id="97972"/>
    <lineage>
        <taxon>Eukaryota</taxon>
        <taxon>Fungi</taxon>
        <taxon>Dikarya</taxon>
        <taxon>Ascomycota</taxon>
        <taxon>Pezizomycotina</taxon>
        <taxon>Dothideomycetes</taxon>
        <taxon>Pleosporomycetidae</taxon>
        <taxon>Pleosporales</taxon>
        <taxon>Massarineae</taxon>
        <taxon>Periconiaceae</taxon>
        <taxon>Periconia</taxon>
    </lineage>
</organism>
<dbReference type="PANTHER" id="PTHR28037:SF1">
    <property type="entry name" value="ALCOHOL O-ACETYLTRANSFERASE 1-RELATED"/>
    <property type="match status" value="1"/>
</dbReference>